<dbReference type="InterPro" id="IPR042100">
    <property type="entry name" value="Bug_dom1"/>
</dbReference>
<dbReference type="EMBL" id="FOSQ01000011">
    <property type="protein sequence ID" value="SFK92964.1"/>
    <property type="molecule type" value="Genomic_DNA"/>
</dbReference>
<protein>
    <submittedName>
        <fullName evidence="3">Tripartite-type tricarboxylate transporter, receptor component TctC</fullName>
    </submittedName>
</protein>
<dbReference type="SUPFAM" id="SSF53850">
    <property type="entry name" value="Periplasmic binding protein-like II"/>
    <property type="match status" value="1"/>
</dbReference>
<dbReference type="STRING" id="1123062.SAMN02745775_11117"/>
<proteinExistence type="inferred from homology"/>
<sequence length="324" mass="34436">MVLIGRRAALGAAITMAAPRLALAAWPERPIRLVIPYGGGGQTDVVSRLIGEAIAQRLGTPVLADNRPGAAGNFAAEIVSRAPADGYTMMVGSTGPLGGVNAVLYRTLSYDWQRDFAPIGLFTTAQNVILVHNSLPVRNLAEFIAYAKANPGRINYASSGVGATTHLSMELLSEKAGIEMVHVPYRQSTQGMTDLLAGRVQARSLGLPEAEPVKGNAAIRALAVTGTQRNPQWPDVPTVAETLPGYEAVNAFGLAVPARTPPEVVTRMNAALNDALRTDSVRESFLRVGADPAAPNTPEEFGAFLRQRGEIWSALVRRLRLVAE</sequence>
<feature type="signal peptide" evidence="2">
    <location>
        <begin position="1"/>
        <end position="24"/>
    </location>
</feature>
<dbReference type="PANTHER" id="PTHR42928">
    <property type="entry name" value="TRICARBOXYLATE-BINDING PROTEIN"/>
    <property type="match status" value="1"/>
</dbReference>
<dbReference type="InterPro" id="IPR005064">
    <property type="entry name" value="BUG"/>
</dbReference>
<gene>
    <name evidence="3" type="ORF">SAMN02745775_11117</name>
</gene>
<dbReference type="OrthoDB" id="7251356at2"/>
<keyword evidence="3" id="KW-0675">Receptor</keyword>
<dbReference type="AlphaFoldDB" id="A0A1I4DH89"/>
<dbReference type="Gene3D" id="3.40.190.150">
    <property type="entry name" value="Bordetella uptake gene, domain 1"/>
    <property type="match status" value="1"/>
</dbReference>
<keyword evidence="2" id="KW-0732">Signal</keyword>
<comment type="similarity">
    <text evidence="1">Belongs to the UPF0065 (bug) family.</text>
</comment>
<dbReference type="CDD" id="cd13578">
    <property type="entry name" value="PBP2_Bug27"/>
    <property type="match status" value="1"/>
</dbReference>
<feature type="chain" id="PRO_5011664688" evidence="2">
    <location>
        <begin position="25"/>
        <end position="324"/>
    </location>
</feature>
<dbReference type="Gene3D" id="3.40.190.10">
    <property type="entry name" value="Periplasmic binding protein-like II"/>
    <property type="match status" value="1"/>
</dbReference>
<evidence type="ECO:0000313" key="4">
    <source>
        <dbReference type="Proteomes" id="UP000199473"/>
    </source>
</evidence>
<name>A0A1I4DH89_9PROT</name>
<accession>A0A1I4DH89</accession>
<evidence type="ECO:0000256" key="2">
    <source>
        <dbReference type="SAM" id="SignalP"/>
    </source>
</evidence>
<keyword evidence="4" id="KW-1185">Reference proteome</keyword>
<dbReference type="RefSeq" id="WP_092962110.1">
    <property type="nucleotide sequence ID" value="NZ_FOSQ01000011.1"/>
</dbReference>
<dbReference type="PANTHER" id="PTHR42928:SF5">
    <property type="entry name" value="BLR1237 PROTEIN"/>
    <property type="match status" value="1"/>
</dbReference>
<organism evidence="3 4">
    <name type="scientific">Falsiroseomonas stagni DSM 19981</name>
    <dbReference type="NCBI Taxonomy" id="1123062"/>
    <lineage>
        <taxon>Bacteria</taxon>
        <taxon>Pseudomonadati</taxon>
        <taxon>Pseudomonadota</taxon>
        <taxon>Alphaproteobacteria</taxon>
        <taxon>Acetobacterales</taxon>
        <taxon>Roseomonadaceae</taxon>
        <taxon>Falsiroseomonas</taxon>
    </lineage>
</organism>
<evidence type="ECO:0000256" key="1">
    <source>
        <dbReference type="ARBA" id="ARBA00006987"/>
    </source>
</evidence>
<dbReference type="Pfam" id="PF03401">
    <property type="entry name" value="TctC"/>
    <property type="match status" value="1"/>
</dbReference>
<reference evidence="3 4" key="1">
    <citation type="submission" date="2016-10" db="EMBL/GenBank/DDBJ databases">
        <authorList>
            <person name="de Groot N.N."/>
        </authorList>
    </citation>
    <scope>NUCLEOTIDE SEQUENCE [LARGE SCALE GENOMIC DNA]</scope>
    <source>
        <strain evidence="3 4">DSM 19981</strain>
    </source>
</reference>
<dbReference type="PIRSF" id="PIRSF017082">
    <property type="entry name" value="YflP"/>
    <property type="match status" value="1"/>
</dbReference>
<dbReference type="Proteomes" id="UP000199473">
    <property type="component" value="Unassembled WGS sequence"/>
</dbReference>
<evidence type="ECO:0000313" key="3">
    <source>
        <dbReference type="EMBL" id="SFK92964.1"/>
    </source>
</evidence>